<evidence type="ECO:0000313" key="3">
    <source>
        <dbReference type="EMBL" id="OPJ60843.1"/>
    </source>
</evidence>
<comment type="similarity">
    <text evidence="1">Belongs to the UPF0045 family.</text>
</comment>
<dbReference type="InterPro" id="IPR051614">
    <property type="entry name" value="UPF0045_domain"/>
</dbReference>
<accession>A0A1V4ILR9</accession>
<dbReference type="InterPro" id="IPR002767">
    <property type="entry name" value="Thiamine_BP"/>
</dbReference>
<dbReference type="InterPro" id="IPR029756">
    <property type="entry name" value="MTH1187/YkoF-like"/>
</dbReference>
<organism evidence="3 4">
    <name type="scientific">Clostridium oryzae</name>
    <dbReference type="NCBI Taxonomy" id="1450648"/>
    <lineage>
        <taxon>Bacteria</taxon>
        <taxon>Bacillati</taxon>
        <taxon>Bacillota</taxon>
        <taxon>Clostridia</taxon>
        <taxon>Eubacteriales</taxon>
        <taxon>Clostridiaceae</taxon>
        <taxon>Clostridium</taxon>
    </lineage>
</organism>
<name>A0A1V4ILR9_9CLOT</name>
<dbReference type="PANTHER" id="PTHR33777">
    <property type="entry name" value="UPF0045 PROTEIN ECM15"/>
    <property type="match status" value="1"/>
</dbReference>
<sequence length="103" mass="11692">MVIADVAVMPLLPAESEEQLYGYVDEVIDYIRKSGLKYEVGAMSTTIEGEYDDVFDLLKKIHKMPFNSGCTRVITVIRIDEKIDGLSIDEKLKNHIGKRTNKE</sequence>
<dbReference type="PANTHER" id="PTHR33777:SF1">
    <property type="entry name" value="UPF0045 PROTEIN ECM15"/>
    <property type="match status" value="1"/>
</dbReference>
<proteinExistence type="inferred from homology"/>
<dbReference type="Gene3D" id="3.30.70.930">
    <property type="match status" value="1"/>
</dbReference>
<dbReference type="Pfam" id="PF01910">
    <property type="entry name" value="Thiamine_BP"/>
    <property type="match status" value="1"/>
</dbReference>
<evidence type="ECO:0000256" key="1">
    <source>
        <dbReference type="ARBA" id="ARBA00010272"/>
    </source>
</evidence>
<dbReference type="RefSeq" id="WP_079425017.1">
    <property type="nucleotide sequence ID" value="NZ_MZGV01000027.1"/>
</dbReference>
<gene>
    <name evidence="3" type="ORF">CLORY_25500</name>
</gene>
<reference evidence="3 4" key="1">
    <citation type="submission" date="2017-03" db="EMBL/GenBank/DDBJ databases">
        <title>Genome sequence of Clostridium oryzae DSM 28571.</title>
        <authorList>
            <person name="Poehlein A."/>
            <person name="Daniel R."/>
        </authorList>
    </citation>
    <scope>NUCLEOTIDE SEQUENCE [LARGE SCALE GENOMIC DNA]</scope>
    <source>
        <strain evidence="3 4">DSM 28571</strain>
    </source>
</reference>
<evidence type="ECO:0000259" key="2">
    <source>
        <dbReference type="Pfam" id="PF01910"/>
    </source>
</evidence>
<dbReference type="Proteomes" id="UP000190080">
    <property type="component" value="Unassembled WGS sequence"/>
</dbReference>
<protein>
    <recommendedName>
        <fullName evidence="2">Thiamine-binding protein domain-containing protein</fullName>
    </recommendedName>
</protein>
<feature type="domain" description="Thiamine-binding protein" evidence="2">
    <location>
        <begin position="5"/>
        <end position="94"/>
    </location>
</feature>
<dbReference type="AlphaFoldDB" id="A0A1V4ILR9"/>
<dbReference type="STRING" id="1450648.CLORY_25500"/>
<dbReference type="OrthoDB" id="5886358at2"/>
<comment type="caution">
    <text evidence="3">The sequence shown here is derived from an EMBL/GenBank/DDBJ whole genome shotgun (WGS) entry which is preliminary data.</text>
</comment>
<evidence type="ECO:0000313" key="4">
    <source>
        <dbReference type="Proteomes" id="UP000190080"/>
    </source>
</evidence>
<dbReference type="SUPFAM" id="SSF89957">
    <property type="entry name" value="MTH1187/YkoF-like"/>
    <property type="match status" value="1"/>
</dbReference>
<dbReference type="EMBL" id="MZGV01000027">
    <property type="protein sequence ID" value="OPJ60843.1"/>
    <property type="molecule type" value="Genomic_DNA"/>
</dbReference>
<keyword evidence="4" id="KW-1185">Reference proteome</keyword>
<dbReference type="GO" id="GO:0005829">
    <property type="term" value="C:cytosol"/>
    <property type="evidence" value="ECO:0007669"/>
    <property type="project" value="TreeGrafter"/>
</dbReference>
<dbReference type="NCBIfam" id="TIGR00106">
    <property type="entry name" value="MTH1187 family thiamine-binding protein"/>
    <property type="match status" value="1"/>
</dbReference>